<evidence type="ECO:0000256" key="1">
    <source>
        <dbReference type="SAM" id="SignalP"/>
    </source>
</evidence>
<comment type="caution">
    <text evidence="2">The sequence shown here is derived from an EMBL/GenBank/DDBJ whole genome shotgun (WGS) entry which is preliminary data.</text>
</comment>
<keyword evidence="3" id="KW-1185">Reference proteome</keyword>
<feature type="signal peptide" evidence="1">
    <location>
        <begin position="1"/>
        <end position="19"/>
    </location>
</feature>
<feature type="chain" id="PRO_5044788147" evidence="1">
    <location>
        <begin position="20"/>
        <end position="297"/>
    </location>
</feature>
<gene>
    <name evidence="2" type="ORF">niasHT_022386</name>
</gene>
<accession>A0ABD2KNZ4</accession>
<reference evidence="2 3" key="1">
    <citation type="submission" date="2024-10" db="EMBL/GenBank/DDBJ databases">
        <authorList>
            <person name="Kim D."/>
        </authorList>
    </citation>
    <scope>NUCLEOTIDE SEQUENCE [LARGE SCALE GENOMIC DNA]</scope>
    <source>
        <strain evidence="2">BH-2024</strain>
    </source>
</reference>
<evidence type="ECO:0000313" key="3">
    <source>
        <dbReference type="Proteomes" id="UP001620626"/>
    </source>
</evidence>
<keyword evidence="1" id="KW-0732">Signal</keyword>
<proteinExistence type="predicted"/>
<protein>
    <submittedName>
        <fullName evidence="2">Uncharacterized protein</fullName>
    </submittedName>
</protein>
<dbReference type="Proteomes" id="UP001620626">
    <property type="component" value="Unassembled WGS sequence"/>
</dbReference>
<organism evidence="2 3">
    <name type="scientific">Heterodera trifolii</name>
    <dbReference type="NCBI Taxonomy" id="157864"/>
    <lineage>
        <taxon>Eukaryota</taxon>
        <taxon>Metazoa</taxon>
        <taxon>Ecdysozoa</taxon>
        <taxon>Nematoda</taxon>
        <taxon>Chromadorea</taxon>
        <taxon>Rhabditida</taxon>
        <taxon>Tylenchina</taxon>
        <taxon>Tylenchomorpha</taxon>
        <taxon>Tylenchoidea</taxon>
        <taxon>Heteroderidae</taxon>
        <taxon>Heteroderinae</taxon>
        <taxon>Heterodera</taxon>
    </lineage>
</organism>
<dbReference type="EMBL" id="JBICBT010000704">
    <property type="protein sequence ID" value="KAL3104675.1"/>
    <property type="molecule type" value="Genomic_DNA"/>
</dbReference>
<dbReference type="AlphaFoldDB" id="A0ABD2KNZ4"/>
<name>A0ABD2KNZ4_9BILA</name>
<sequence>MILRLFQCVLFSFCSIVLQNIAEKADPLKLRPKREGQGQMIRRKSPADPCLLKCKDDYMMSAELSPHRTQNWRLDSAIGSPLHALVEAASDANAIQRIDYECSYHTNFVACLEQCGTSPAAQILVEGQETLKTVCQSFKGEKEFVGFILPCLARNGPKIGKSCQLHWSLLEKDVFEALQSKTEQNEEGQKHLEEGIGRICRAMNSYTDCHLRTVAQLCHRRTLSFFVQLNSKSSAALLRLLLRWAEFDSHSMPHQWPDCGQWNLDAILRNDGQTLSLVNPPILALCFSLLIRIHFLK</sequence>
<evidence type="ECO:0000313" key="2">
    <source>
        <dbReference type="EMBL" id="KAL3104675.1"/>
    </source>
</evidence>